<dbReference type="Proteomes" id="UP000536909">
    <property type="component" value="Unassembled WGS sequence"/>
</dbReference>
<comment type="caution">
    <text evidence="2">The sequence shown here is derived from an EMBL/GenBank/DDBJ whole genome shotgun (WGS) entry which is preliminary data.</text>
</comment>
<keyword evidence="3" id="KW-1185">Reference proteome</keyword>
<dbReference type="EMBL" id="JACHFV010000009">
    <property type="protein sequence ID" value="MBB5295992.1"/>
    <property type="molecule type" value="Genomic_DNA"/>
</dbReference>
<feature type="region of interest" description="Disordered" evidence="1">
    <location>
        <begin position="1"/>
        <end position="58"/>
    </location>
</feature>
<evidence type="ECO:0000313" key="3">
    <source>
        <dbReference type="Proteomes" id="UP000536909"/>
    </source>
</evidence>
<feature type="compositionally biased region" description="Basic and acidic residues" evidence="1">
    <location>
        <begin position="1"/>
        <end position="41"/>
    </location>
</feature>
<gene>
    <name evidence="2" type="ORF">HNQ10_002831</name>
</gene>
<accession>A0ABR6MYF9</accession>
<sequence length="58" mass="6515">MSDDQRQPPTERHPEGGQKDTDDLSDIKDVQRTGMKEKAEQVEQLPDAVVSDRPDASH</sequence>
<organism evidence="2 3">
    <name type="scientific">Deinococcus metallilatus</name>
    <dbReference type="NCBI Taxonomy" id="1211322"/>
    <lineage>
        <taxon>Bacteria</taxon>
        <taxon>Thermotogati</taxon>
        <taxon>Deinococcota</taxon>
        <taxon>Deinococci</taxon>
        <taxon>Deinococcales</taxon>
        <taxon>Deinococcaceae</taxon>
        <taxon>Deinococcus</taxon>
    </lineage>
</organism>
<evidence type="ECO:0000256" key="1">
    <source>
        <dbReference type="SAM" id="MobiDB-lite"/>
    </source>
</evidence>
<name>A0ABR6MYF9_9DEIO</name>
<evidence type="ECO:0000313" key="2">
    <source>
        <dbReference type="EMBL" id="MBB5295992.1"/>
    </source>
</evidence>
<protein>
    <submittedName>
        <fullName evidence="2">Uncharacterized protein</fullName>
    </submittedName>
</protein>
<reference evidence="2 3" key="1">
    <citation type="submission" date="2020-08" db="EMBL/GenBank/DDBJ databases">
        <title>Genomic Encyclopedia of Type Strains, Phase IV (KMG-IV): sequencing the most valuable type-strain genomes for metagenomic binning, comparative biology and taxonomic classification.</title>
        <authorList>
            <person name="Goeker M."/>
        </authorList>
    </citation>
    <scope>NUCLEOTIDE SEQUENCE [LARGE SCALE GENOMIC DNA]</scope>
    <source>
        <strain evidence="2 3">DSM 105434</strain>
    </source>
</reference>
<proteinExistence type="predicted"/>
<dbReference type="RefSeq" id="WP_164973424.1">
    <property type="nucleotide sequence ID" value="NZ_BSUI01000008.1"/>
</dbReference>